<evidence type="ECO:0000313" key="4">
    <source>
        <dbReference type="Proteomes" id="UP000322634"/>
    </source>
</evidence>
<dbReference type="AlphaFoldDB" id="A0A5D0UIK3"/>
<comment type="caution">
    <text evidence="3">The sequence shown here is derived from an EMBL/GenBank/DDBJ whole genome shotgun (WGS) entry which is preliminary data.</text>
</comment>
<name>A0A5D0UIK3_9ACTN</name>
<evidence type="ECO:0000259" key="2">
    <source>
        <dbReference type="Pfam" id="PF21806"/>
    </source>
</evidence>
<organism evidence="3 4">
    <name type="scientific">Actinomadura syzygii</name>
    <dbReference type="NCBI Taxonomy" id="1427538"/>
    <lineage>
        <taxon>Bacteria</taxon>
        <taxon>Bacillati</taxon>
        <taxon>Actinomycetota</taxon>
        <taxon>Actinomycetes</taxon>
        <taxon>Streptosporangiales</taxon>
        <taxon>Thermomonosporaceae</taxon>
        <taxon>Actinomadura</taxon>
    </lineage>
</organism>
<feature type="domain" description="DUF6879" evidence="2">
    <location>
        <begin position="109"/>
        <end position="269"/>
    </location>
</feature>
<dbReference type="Pfam" id="PF21806">
    <property type="entry name" value="DUF6879"/>
    <property type="match status" value="1"/>
</dbReference>
<keyword evidence="4" id="KW-1185">Reference proteome</keyword>
<dbReference type="InterPro" id="IPR049244">
    <property type="entry name" value="DUF6879"/>
</dbReference>
<accession>A0A5D0UIK3</accession>
<feature type="region of interest" description="Disordered" evidence="1">
    <location>
        <begin position="1"/>
        <end position="33"/>
    </location>
</feature>
<evidence type="ECO:0000313" key="3">
    <source>
        <dbReference type="EMBL" id="TYC17433.1"/>
    </source>
</evidence>
<dbReference type="OrthoDB" id="4562627at2"/>
<dbReference type="RefSeq" id="WP_148348576.1">
    <property type="nucleotide sequence ID" value="NZ_JBHSBF010000022.1"/>
</dbReference>
<sequence length="271" mass="29935">MTDSPRPQDGPDGSGADGARQATDLDFVGMDGDSPSNKCPAVLAVPGTGDLLQVGRKITDPDTLAMIGRHTDIADDEVAIWTPANLKPALLEALSGNYAPEQTGPGEPSFEDLLAATVRSVVHLEARDTYDPTSPEFLKWQQDGDTAYDWDSWVALVGAAVDRGVRFRRLRIVSEPVSDYIRWEHAISYGNVRAGEELRWLPRHLAFDLPHPVADFFLWDQRLIAYNFTAGNGVDTGRMEYVADPRRIVPVVGMFEMLWERGVPHSDYTPS</sequence>
<dbReference type="Proteomes" id="UP000322634">
    <property type="component" value="Unassembled WGS sequence"/>
</dbReference>
<proteinExistence type="predicted"/>
<dbReference type="EMBL" id="VSFF01000002">
    <property type="protein sequence ID" value="TYC17433.1"/>
    <property type="molecule type" value="Genomic_DNA"/>
</dbReference>
<gene>
    <name evidence="3" type="ORF">FXF65_05340</name>
</gene>
<protein>
    <recommendedName>
        <fullName evidence="2">DUF6879 domain-containing protein</fullName>
    </recommendedName>
</protein>
<evidence type="ECO:0000256" key="1">
    <source>
        <dbReference type="SAM" id="MobiDB-lite"/>
    </source>
</evidence>
<reference evidence="3 4" key="1">
    <citation type="submission" date="2019-08" db="EMBL/GenBank/DDBJ databases">
        <title>Actinomadura sp. nov. CYP1-5 isolated from mountain soil.</title>
        <authorList>
            <person name="Songsumanus A."/>
            <person name="Kuncharoen N."/>
            <person name="Kudo T."/>
            <person name="Yuki M."/>
            <person name="Igarashi Y."/>
            <person name="Tanasupawat S."/>
        </authorList>
    </citation>
    <scope>NUCLEOTIDE SEQUENCE [LARGE SCALE GENOMIC DNA]</scope>
    <source>
        <strain evidence="3 4">GKU157</strain>
    </source>
</reference>